<dbReference type="InterPro" id="IPR036291">
    <property type="entry name" value="NAD(P)-bd_dom_sf"/>
</dbReference>
<evidence type="ECO:0000313" key="3">
    <source>
        <dbReference type="Proteomes" id="UP001596395"/>
    </source>
</evidence>
<accession>A0ABD5VER4</accession>
<dbReference type="Gene3D" id="3.40.50.720">
    <property type="entry name" value="NAD(P)-binding Rossmann-like Domain"/>
    <property type="match status" value="1"/>
</dbReference>
<evidence type="ECO:0000313" key="2">
    <source>
        <dbReference type="EMBL" id="MFC6953929.1"/>
    </source>
</evidence>
<organism evidence="2 3">
    <name type="scientific">Halorubellus litoreus</name>
    <dbReference type="NCBI Taxonomy" id="755308"/>
    <lineage>
        <taxon>Archaea</taxon>
        <taxon>Methanobacteriati</taxon>
        <taxon>Methanobacteriota</taxon>
        <taxon>Stenosarchaea group</taxon>
        <taxon>Halobacteria</taxon>
        <taxon>Halobacteriales</taxon>
        <taxon>Halorubellaceae</taxon>
        <taxon>Halorubellus</taxon>
    </lineage>
</organism>
<keyword evidence="3" id="KW-1185">Reference proteome</keyword>
<dbReference type="Pfam" id="PF13460">
    <property type="entry name" value="NAD_binding_10"/>
    <property type="match status" value="1"/>
</dbReference>
<proteinExistence type="predicted"/>
<dbReference type="Proteomes" id="UP001596395">
    <property type="component" value="Unassembled WGS sequence"/>
</dbReference>
<reference evidence="2 3" key="1">
    <citation type="journal article" date="2019" name="Int. J. Syst. Evol. Microbiol.">
        <title>The Global Catalogue of Microorganisms (GCM) 10K type strain sequencing project: providing services to taxonomists for standard genome sequencing and annotation.</title>
        <authorList>
            <consortium name="The Broad Institute Genomics Platform"/>
            <consortium name="The Broad Institute Genome Sequencing Center for Infectious Disease"/>
            <person name="Wu L."/>
            <person name="Ma J."/>
        </authorList>
    </citation>
    <scope>NUCLEOTIDE SEQUENCE [LARGE SCALE GENOMIC DNA]</scope>
    <source>
        <strain evidence="2 3">GX26</strain>
    </source>
</reference>
<protein>
    <submittedName>
        <fullName evidence="2">Complex I NDUFA9 subunit family protein</fullName>
    </submittedName>
</protein>
<evidence type="ECO:0000259" key="1">
    <source>
        <dbReference type="Pfam" id="PF13460"/>
    </source>
</evidence>
<dbReference type="EMBL" id="JBHSXN010000002">
    <property type="protein sequence ID" value="MFC6953929.1"/>
    <property type="molecule type" value="Genomic_DNA"/>
</dbReference>
<dbReference type="PANTHER" id="PTHR12126:SF11">
    <property type="entry name" value="NADH DEHYDROGENASE [UBIQUINONE] 1 ALPHA SUBCOMPLEX SUBUNIT 9, MITOCHONDRIAL"/>
    <property type="match status" value="1"/>
</dbReference>
<dbReference type="InterPro" id="IPR016040">
    <property type="entry name" value="NAD(P)-bd_dom"/>
</dbReference>
<sequence length="311" mass="33224">MKVIVAGGTGFVGRHVCRVLADRGHDVTALARNPSDADLPDAVDTAMGDVTAYDSFESHFEGMDAAVNLVALSPLFKPPRGLSHDLVHTQGTANVVEACENHGVEHLVQQSALGADPDGLTSYIRSKGHAERIVRESDVDWTILRPSVIFGDGGEFVGFTKQLTTPVVAPLPAGGTNEFQPIWIEDFAPLVATAIEDDAHRGEVYEIGGPEVLTMREVTELAWAAEGKHPKMVTLPMWFMKTGLTVAGPVPFFPFGPEQAKALKIQNTVAENDVTAFGVDEDDLRTLADYLGVADDDSEATTSRTDSASAA</sequence>
<dbReference type="FunFam" id="3.40.50.720:FF:000702">
    <property type="entry name" value="NADH dehydrogenase (Ubiquinone)"/>
    <property type="match status" value="1"/>
</dbReference>
<gene>
    <name evidence="2" type="ORF">ACFQGB_13745</name>
</gene>
<dbReference type="PANTHER" id="PTHR12126">
    <property type="entry name" value="NADH-UBIQUINONE OXIDOREDUCTASE 39 KDA SUBUNIT-RELATED"/>
    <property type="match status" value="1"/>
</dbReference>
<dbReference type="InterPro" id="IPR051207">
    <property type="entry name" value="ComplexI_NDUFA9_subunit"/>
</dbReference>
<comment type="caution">
    <text evidence="2">The sequence shown here is derived from an EMBL/GenBank/DDBJ whole genome shotgun (WGS) entry which is preliminary data.</text>
</comment>
<feature type="domain" description="NAD(P)-binding" evidence="1">
    <location>
        <begin position="7"/>
        <end position="149"/>
    </location>
</feature>
<dbReference type="CDD" id="cd05271">
    <property type="entry name" value="NDUFA9_like_SDR_a"/>
    <property type="match status" value="1"/>
</dbReference>
<dbReference type="SUPFAM" id="SSF51735">
    <property type="entry name" value="NAD(P)-binding Rossmann-fold domains"/>
    <property type="match status" value="1"/>
</dbReference>
<name>A0ABD5VER4_9EURY</name>
<dbReference type="RefSeq" id="WP_336350877.1">
    <property type="nucleotide sequence ID" value="NZ_JAZAQL010000002.1"/>
</dbReference>
<dbReference type="AlphaFoldDB" id="A0ABD5VER4"/>